<comment type="caution">
    <text evidence="1">The sequence shown here is derived from an EMBL/GenBank/DDBJ whole genome shotgun (WGS) entry which is preliminary data.</text>
</comment>
<sequence>MNVSLESLLSLPGNMTIDAMQIFNQTGFMSNETIVDVAAEKEARRKNAIGAGRQPAGGHAGRHHLPDVRGHGHLYRDHGALLVQVQRRHSAQQRPLVVSHGYPRQWCRTPTACVVAPSLSFLTAAFF</sequence>
<dbReference type="Proteomes" id="UP000821866">
    <property type="component" value="Chromosome 3"/>
</dbReference>
<name>A0A9J6ED14_RHIMP</name>
<protein>
    <submittedName>
        <fullName evidence="1">Uncharacterized protein</fullName>
    </submittedName>
</protein>
<accession>A0A9J6ED14</accession>
<evidence type="ECO:0000313" key="2">
    <source>
        <dbReference type="Proteomes" id="UP000821866"/>
    </source>
</evidence>
<gene>
    <name evidence="1" type="ORF">HPB51_023994</name>
</gene>
<reference evidence="1" key="1">
    <citation type="journal article" date="2020" name="Cell">
        <title>Large-Scale Comparative Analyses of Tick Genomes Elucidate Their Genetic Diversity and Vector Capacities.</title>
        <authorList>
            <consortium name="Tick Genome and Microbiome Consortium (TIGMIC)"/>
            <person name="Jia N."/>
            <person name="Wang J."/>
            <person name="Shi W."/>
            <person name="Du L."/>
            <person name="Sun Y."/>
            <person name="Zhan W."/>
            <person name="Jiang J.F."/>
            <person name="Wang Q."/>
            <person name="Zhang B."/>
            <person name="Ji P."/>
            <person name="Bell-Sakyi L."/>
            <person name="Cui X.M."/>
            <person name="Yuan T.T."/>
            <person name="Jiang B.G."/>
            <person name="Yang W.F."/>
            <person name="Lam T.T."/>
            <person name="Chang Q.C."/>
            <person name="Ding S.J."/>
            <person name="Wang X.J."/>
            <person name="Zhu J.G."/>
            <person name="Ruan X.D."/>
            <person name="Zhao L."/>
            <person name="Wei J.T."/>
            <person name="Ye R.Z."/>
            <person name="Que T.C."/>
            <person name="Du C.H."/>
            <person name="Zhou Y.H."/>
            <person name="Cheng J.X."/>
            <person name="Dai P.F."/>
            <person name="Guo W.B."/>
            <person name="Han X.H."/>
            <person name="Huang E.J."/>
            <person name="Li L.F."/>
            <person name="Wei W."/>
            <person name="Gao Y.C."/>
            <person name="Liu J.Z."/>
            <person name="Shao H.Z."/>
            <person name="Wang X."/>
            <person name="Wang C.C."/>
            <person name="Yang T.C."/>
            <person name="Huo Q.B."/>
            <person name="Li W."/>
            <person name="Chen H.Y."/>
            <person name="Chen S.E."/>
            <person name="Zhou L.G."/>
            <person name="Ni X.B."/>
            <person name="Tian J.H."/>
            <person name="Sheng Y."/>
            <person name="Liu T."/>
            <person name="Pan Y.S."/>
            <person name="Xia L.Y."/>
            <person name="Li J."/>
            <person name="Zhao F."/>
            <person name="Cao W.C."/>
        </authorList>
    </citation>
    <scope>NUCLEOTIDE SEQUENCE</scope>
    <source>
        <strain evidence="1">Rmic-2018</strain>
    </source>
</reference>
<dbReference type="EMBL" id="JABSTU010000005">
    <property type="protein sequence ID" value="KAH8032217.1"/>
    <property type="molecule type" value="Genomic_DNA"/>
</dbReference>
<proteinExistence type="predicted"/>
<evidence type="ECO:0000313" key="1">
    <source>
        <dbReference type="EMBL" id="KAH8032217.1"/>
    </source>
</evidence>
<dbReference type="AlphaFoldDB" id="A0A9J6ED14"/>
<keyword evidence="2" id="KW-1185">Reference proteome</keyword>
<reference evidence="1" key="2">
    <citation type="submission" date="2021-09" db="EMBL/GenBank/DDBJ databases">
        <authorList>
            <person name="Jia N."/>
            <person name="Wang J."/>
            <person name="Shi W."/>
            <person name="Du L."/>
            <person name="Sun Y."/>
            <person name="Zhan W."/>
            <person name="Jiang J."/>
            <person name="Wang Q."/>
            <person name="Zhang B."/>
            <person name="Ji P."/>
            <person name="Sakyi L.B."/>
            <person name="Cui X."/>
            <person name="Yuan T."/>
            <person name="Jiang B."/>
            <person name="Yang W."/>
            <person name="Lam T.T.-Y."/>
            <person name="Chang Q."/>
            <person name="Ding S."/>
            <person name="Wang X."/>
            <person name="Zhu J."/>
            <person name="Ruan X."/>
            <person name="Zhao L."/>
            <person name="Wei J."/>
            <person name="Que T."/>
            <person name="Du C."/>
            <person name="Cheng J."/>
            <person name="Dai P."/>
            <person name="Han X."/>
            <person name="Huang E."/>
            <person name="Gao Y."/>
            <person name="Liu J."/>
            <person name="Shao H."/>
            <person name="Ye R."/>
            <person name="Li L."/>
            <person name="Wei W."/>
            <person name="Wang X."/>
            <person name="Wang C."/>
            <person name="Huo Q."/>
            <person name="Li W."/>
            <person name="Guo W."/>
            <person name="Chen H."/>
            <person name="Chen S."/>
            <person name="Zhou L."/>
            <person name="Zhou L."/>
            <person name="Ni X."/>
            <person name="Tian J."/>
            <person name="Zhou Y."/>
            <person name="Sheng Y."/>
            <person name="Liu T."/>
            <person name="Pan Y."/>
            <person name="Xia L."/>
            <person name="Li J."/>
            <person name="Zhao F."/>
            <person name="Cao W."/>
        </authorList>
    </citation>
    <scope>NUCLEOTIDE SEQUENCE</scope>
    <source>
        <strain evidence="1">Rmic-2018</strain>
        <tissue evidence="1">Larvae</tissue>
    </source>
</reference>
<organism evidence="1 2">
    <name type="scientific">Rhipicephalus microplus</name>
    <name type="common">Cattle tick</name>
    <name type="synonym">Boophilus microplus</name>
    <dbReference type="NCBI Taxonomy" id="6941"/>
    <lineage>
        <taxon>Eukaryota</taxon>
        <taxon>Metazoa</taxon>
        <taxon>Ecdysozoa</taxon>
        <taxon>Arthropoda</taxon>
        <taxon>Chelicerata</taxon>
        <taxon>Arachnida</taxon>
        <taxon>Acari</taxon>
        <taxon>Parasitiformes</taxon>
        <taxon>Ixodida</taxon>
        <taxon>Ixodoidea</taxon>
        <taxon>Ixodidae</taxon>
        <taxon>Rhipicephalinae</taxon>
        <taxon>Rhipicephalus</taxon>
        <taxon>Boophilus</taxon>
    </lineage>
</organism>